<comment type="caution">
    <text evidence="1">The sequence shown here is derived from an EMBL/GenBank/DDBJ whole genome shotgun (WGS) entry which is preliminary data.</text>
</comment>
<dbReference type="AlphaFoldDB" id="A0A562SR59"/>
<sequence>MKSFVLFLVLCCCSFYSCNRFNRHPDSCMENPDKEQLLIFVGEKIEVTEMEQDHESDIPYLKFKARYKVLDIVCGDYDGNEITFIGYDHYGMPAFSDYKNCILYVHKDRDTFYHESYLYDALYKTKSGEWASPCAPSNFAFADPTVQKMIPRPVDFAEEVSFDVKGGSRNWLKEHYPNPYYEIRNKRAIAKYGNYVEEVVEFKKRGVLKARGYYGKTADNKIKIQDVTLADIKQVDESQMLQKNKSEIVKAAYRFFDFLRRRDSAAVRQMSFDSVFCSICEEPTRRDYENNLETFDSFYVSINKYLTFSQLELEIKNKVFEVSARKIEPAKENSLIRNTGIEVVYSIDFTVIENFDGYRSEQKHRFEFVKMNGVYKFYGMRTEENGGKYVRDF</sequence>
<accession>A0A562SR59</accession>
<dbReference type="PROSITE" id="PS51257">
    <property type="entry name" value="PROKAR_LIPOPROTEIN"/>
    <property type="match status" value="1"/>
</dbReference>
<organism evidence="1 2">
    <name type="scientific">Lacibacter cauensis</name>
    <dbReference type="NCBI Taxonomy" id="510947"/>
    <lineage>
        <taxon>Bacteria</taxon>
        <taxon>Pseudomonadati</taxon>
        <taxon>Bacteroidota</taxon>
        <taxon>Chitinophagia</taxon>
        <taxon>Chitinophagales</taxon>
        <taxon>Chitinophagaceae</taxon>
        <taxon>Lacibacter</taxon>
    </lineage>
</organism>
<gene>
    <name evidence="1" type="ORF">IQ13_1861</name>
</gene>
<dbReference type="Proteomes" id="UP000316167">
    <property type="component" value="Unassembled WGS sequence"/>
</dbReference>
<dbReference type="OrthoDB" id="6023725at2"/>
<dbReference type="EMBL" id="VLLE01000003">
    <property type="protein sequence ID" value="TWI83747.1"/>
    <property type="molecule type" value="Genomic_DNA"/>
</dbReference>
<name>A0A562SR59_9BACT</name>
<proteinExistence type="predicted"/>
<evidence type="ECO:0000313" key="2">
    <source>
        <dbReference type="Proteomes" id="UP000316167"/>
    </source>
</evidence>
<protein>
    <submittedName>
        <fullName evidence="1">Uncharacterized protein</fullName>
    </submittedName>
</protein>
<evidence type="ECO:0000313" key="1">
    <source>
        <dbReference type="EMBL" id="TWI83747.1"/>
    </source>
</evidence>
<keyword evidence="2" id="KW-1185">Reference proteome</keyword>
<reference evidence="1 2" key="1">
    <citation type="journal article" date="2015" name="Stand. Genomic Sci.">
        <title>Genomic Encyclopedia of Bacterial and Archaeal Type Strains, Phase III: the genomes of soil and plant-associated and newly described type strains.</title>
        <authorList>
            <person name="Whitman W.B."/>
            <person name="Woyke T."/>
            <person name="Klenk H.P."/>
            <person name="Zhou Y."/>
            <person name="Lilburn T.G."/>
            <person name="Beck B.J."/>
            <person name="De Vos P."/>
            <person name="Vandamme P."/>
            <person name="Eisen J.A."/>
            <person name="Garrity G."/>
            <person name="Hugenholtz P."/>
            <person name="Kyrpides N.C."/>
        </authorList>
    </citation>
    <scope>NUCLEOTIDE SEQUENCE [LARGE SCALE GENOMIC DNA]</scope>
    <source>
        <strain evidence="1 2">CGMCC 1.7271</strain>
    </source>
</reference>
<dbReference type="RefSeq" id="WP_144886036.1">
    <property type="nucleotide sequence ID" value="NZ_VLLE01000003.1"/>
</dbReference>